<evidence type="ECO:0008006" key="5">
    <source>
        <dbReference type="Google" id="ProtNLM"/>
    </source>
</evidence>
<dbReference type="Proteomes" id="UP001231924">
    <property type="component" value="Unassembled WGS sequence"/>
</dbReference>
<keyword evidence="4" id="KW-1185">Reference proteome</keyword>
<reference evidence="3 4" key="1">
    <citation type="submission" date="2023-06" db="EMBL/GenBank/DDBJ databases">
        <title>Actinomycetospora Odt1-22.</title>
        <authorList>
            <person name="Supong K."/>
        </authorList>
    </citation>
    <scope>NUCLEOTIDE SEQUENCE [LARGE SCALE GENOMIC DNA]</scope>
    <source>
        <strain evidence="3 4">Odt1-22</strain>
    </source>
</reference>
<dbReference type="RefSeq" id="WP_286055975.1">
    <property type="nucleotide sequence ID" value="NZ_JASVWF010000007.1"/>
</dbReference>
<keyword evidence="2" id="KW-0812">Transmembrane</keyword>
<proteinExistence type="predicted"/>
<evidence type="ECO:0000256" key="2">
    <source>
        <dbReference type="SAM" id="Phobius"/>
    </source>
</evidence>
<keyword evidence="2" id="KW-0472">Membrane</keyword>
<evidence type="ECO:0000256" key="1">
    <source>
        <dbReference type="SAM" id="MobiDB-lite"/>
    </source>
</evidence>
<name>A0ABT7MGU0_9PSEU</name>
<dbReference type="EMBL" id="JASVWF010000007">
    <property type="protein sequence ID" value="MDL5159389.1"/>
    <property type="molecule type" value="Genomic_DNA"/>
</dbReference>
<evidence type="ECO:0000313" key="4">
    <source>
        <dbReference type="Proteomes" id="UP001231924"/>
    </source>
</evidence>
<organism evidence="3 4">
    <name type="scientific">Actinomycetospora termitidis</name>
    <dbReference type="NCBI Taxonomy" id="3053470"/>
    <lineage>
        <taxon>Bacteria</taxon>
        <taxon>Bacillati</taxon>
        <taxon>Actinomycetota</taxon>
        <taxon>Actinomycetes</taxon>
        <taxon>Pseudonocardiales</taxon>
        <taxon>Pseudonocardiaceae</taxon>
        <taxon>Actinomycetospora</taxon>
    </lineage>
</organism>
<evidence type="ECO:0000313" key="3">
    <source>
        <dbReference type="EMBL" id="MDL5159389.1"/>
    </source>
</evidence>
<gene>
    <name evidence="3" type="ORF">QRT03_25710</name>
</gene>
<feature type="transmembrane region" description="Helical" evidence="2">
    <location>
        <begin position="66"/>
        <end position="87"/>
    </location>
</feature>
<accession>A0ABT7MGU0</accession>
<keyword evidence="2" id="KW-1133">Transmembrane helix</keyword>
<comment type="caution">
    <text evidence="3">The sequence shown here is derived from an EMBL/GenBank/DDBJ whole genome shotgun (WGS) entry which is preliminary data.</text>
</comment>
<protein>
    <recommendedName>
        <fullName evidence="5">Holin</fullName>
    </recommendedName>
</protein>
<feature type="region of interest" description="Disordered" evidence="1">
    <location>
        <begin position="95"/>
        <end position="119"/>
    </location>
</feature>
<sequence>MSDVSRPKPITDAVKVVGSGISGVLGVVQTLVVLGVLNSQQAEAINELGYATSGALPVLADATSTIVAVVAGLITIGTGVAASFGVAKTAEPKVTPLESPRNADGVPLITSAAPGTYQG</sequence>